<dbReference type="InterPro" id="IPR002885">
    <property type="entry name" value="PPR_rpt"/>
</dbReference>
<comment type="similarity">
    <text evidence="2">Belongs to the mitochondrion-specific ribosomal protein mS39 family.</text>
</comment>
<keyword evidence="5" id="KW-0810">Translation regulation</keyword>
<reference evidence="14" key="1">
    <citation type="submission" date="2025-08" db="UniProtKB">
        <authorList>
            <consortium name="RefSeq"/>
        </authorList>
    </citation>
    <scope>IDENTIFICATION</scope>
    <source>
        <tissue evidence="14">Whole organism</tissue>
    </source>
</reference>
<keyword evidence="4" id="KW-0677">Repeat</keyword>
<feature type="compositionally biased region" description="Low complexity" evidence="12">
    <location>
        <begin position="650"/>
        <end position="664"/>
    </location>
</feature>
<dbReference type="GO" id="GO:0043024">
    <property type="term" value="F:ribosomal small subunit binding"/>
    <property type="evidence" value="ECO:0007669"/>
    <property type="project" value="InterPro"/>
</dbReference>
<evidence type="ECO:0000313" key="13">
    <source>
        <dbReference type="Proteomes" id="UP000504606"/>
    </source>
</evidence>
<keyword evidence="8" id="KW-0689">Ribosomal protein</keyword>
<dbReference type="GeneID" id="113210731"/>
<keyword evidence="9" id="KW-0496">Mitochondrion</keyword>
<sequence length="697" mass="78288">MNSINALGKAYRSSNAHYLQLYWLKFSSSAAVATTTDSNIKIPNRIPRGPTDILKALEKTVNYDLTGPSYKFFDDPNLAPYHDRQGRLYSLAKNAGKKAARWVRNEHPELFTQVISEPPVMSYMPSTPITAETASEDLLFQTICDGKVSDAIKIYELMQEKNVDVAQDLQLSLLELLCFYNCEDPIPMDNEAERYYGQKFKKDQNINSWKDHPLVKTLFESLKPLGSAPYSALICGLYENGAKPEGDKLVEEAKQNNITLDVNAYNSIITRSITVYEKHDVKRDTLLDVLKEMDLKGVKPNLGTLNATMDVISRLGFRDKYNFTIQLMAEFNRQGVKPSLGTYAYVIRGLVGRNKPDPNLIIFVSSILKTLKGQTLEAKDASDLLFFEWVMKACAQCDNLSCAIECLELFMHSKNRMLLNGFKTNNFYNNFFQVLTVKADFETLVKYYKLLCPHAHTASPELYSTLFEACDLNCAIREVPELWKHYLGTGSLNEETLLKMFDVAKNVSALPDPAALEIRPVLGELSESFLTYKINAESQRVFEKVPLTTEMCNSLLVLLARGPHWSGVQTCLKHMSGKSMWPEKEALTQVLESCFANDNPSMAVAVIKYCHSNYGPKLELQSVASKFLKTDFLDQKLKDEIKEVFDDDSSSSSDGSSESDSSGSDSDDDSSESEDISVPKKTKPAVPKPDITKVTMK</sequence>
<accession>A0A6J1SUS5</accession>
<evidence type="ECO:0000256" key="3">
    <source>
        <dbReference type="ARBA" id="ARBA00022730"/>
    </source>
</evidence>
<dbReference type="PANTHER" id="PTHR16276:SF1">
    <property type="entry name" value="SMALL RIBOSOMAL SUBUNIT PROTEIN MS39"/>
    <property type="match status" value="1"/>
</dbReference>
<evidence type="ECO:0000256" key="4">
    <source>
        <dbReference type="ARBA" id="ARBA00022737"/>
    </source>
</evidence>
<evidence type="ECO:0000256" key="2">
    <source>
        <dbReference type="ARBA" id="ARBA00008551"/>
    </source>
</evidence>
<keyword evidence="3" id="KW-0699">rRNA-binding</keyword>
<dbReference type="GO" id="GO:0005739">
    <property type="term" value="C:mitochondrion"/>
    <property type="evidence" value="ECO:0007669"/>
    <property type="project" value="UniProtKB-SubCell"/>
</dbReference>
<dbReference type="Pfam" id="PF22330">
    <property type="entry name" value="Rib_mS39_PPR"/>
    <property type="match status" value="1"/>
</dbReference>
<dbReference type="PANTHER" id="PTHR16276">
    <property type="entry name" value="PENTATRICOPEPTIDE REPEAT DOMAIN-CONTAINING PROTEIN 3"/>
    <property type="match status" value="1"/>
</dbReference>
<keyword evidence="6" id="KW-0694">RNA-binding</keyword>
<feature type="region of interest" description="Disordered" evidence="12">
    <location>
        <begin position="644"/>
        <end position="697"/>
    </location>
</feature>
<comment type="subcellular location">
    <subcellularLocation>
        <location evidence="1">Mitochondrion</location>
    </subcellularLocation>
</comment>
<dbReference type="KEGG" id="foc:113210731"/>
<evidence type="ECO:0000313" key="14">
    <source>
        <dbReference type="RefSeq" id="XP_026284627.1"/>
    </source>
</evidence>
<dbReference type="AlphaFoldDB" id="A0A6J1SUS5"/>
<evidence type="ECO:0000256" key="9">
    <source>
        <dbReference type="ARBA" id="ARBA00023128"/>
    </source>
</evidence>
<dbReference type="OrthoDB" id="185373at2759"/>
<dbReference type="GO" id="GO:1990904">
    <property type="term" value="C:ribonucleoprotein complex"/>
    <property type="evidence" value="ECO:0007669"/>
    <property type="project" value="UniProtKB-KW"/>
</dbReference>
<evidence type="ECO:0000256" key="6">
    <source>
        <dbReference type="ARBA" id="ARBA00022884"/>
    </source>
</evidence>
<keyword evidence="13" id="KW-1185">Reference proteome</keyword>
<dbReference type="GO" id="GO:0032543">
    <property type="term" value="P:mitochondrial translation"/>
    <property type="evidence" value="ECO:0007669"/>
    <property type="project" value="InterPro"/>
</dbReference>
<gene>
    <name evidence="14" type="primary">LOC113210731</name>
</gene>
<evidence type="ECO:0000256" key="10">
    <source>
        <dbReference type="ARBA" id="ARBA00023274"/>
    </source>
</evidence>
<proteinExistence type="inferred from homology"/>
<feature type="compositionally biased region" description="Acidic residues" evidence="12">
    <location>
        <begin position="665"/>
        <end position="675"/>
    </location>
</feature>
<dbReference type="Proteomes" id="UP000504606">
    <property type="component" value="Unplaced"/>
</dbReference>
<evidence type="ECO:0000256" key="5">
    <source>
        <dbReference type="ARBA" id="ARBA00022845"/>
    </source>
</evidence>
<dbReference type="InterPro" id="IPR011990">
    <property type="entry name" value="TPR-like_helical_dom_sf"/>
</dbReference>
<dbReference type="GO" id="GO:0019843">
    <property type="term" value="F:rRNA binding"/>
    <property type="evidence" value="ECO:0007669"/>
    <property type="project" value="UniProtKB-KW"/>
</dbReference>
<keyword evidence="7" id="KW-0809">Transit peptide</keyword>
<name>A0A6J1SUS5_FRAOC</name>
<evidence type="ECO:0000256" key="1">
    <source>
        <dbReference type="ARBA" id="ARBA00004173"/>
    </source>
</evidence>
<organism evidence="13 14">
    <name type="scientific">Frankliniella occidentalis</name>
    <name type="common">Western flower thrips</name>
    <name type="synonym">Euthrips occidentalis</name>
    <dbReference type="NCBI Taxonomy" id="133901"/>
    <lineage>
        <taxon>Eukaryota</taxon>
        <taxon>Metazoa</taxon>
        <taxon>Ecdysozoa</taxon>
        <taxon>Arthropoda</taxon>
        <taxon>Hexapoda</taxon>
        <taxon>Insecta</taxon>
        <taxon>Pterygota</taxon>
        <taxon>Neoptera</taxon>
        <taxon>Paraneoptera</taxon>
        <taxon>Thysanoptera</taxon>
        <taxon>Terebrantia</taxon>
        <taxon>Thripoidea</taxon>
        <taxon>Thripidae</taxon>
        <taxon>Frankliniella</taxon>
    </lineage>
</organism>
<evidence type="ECO:0000256" key="12">
    <source>
        <dbReference type="SAM" id="MobiDB-lite"/>
    </source>
</evidence>
<dbReference type="Pfam" id="PF13812">
    <property type="entry name" value="PPR_3"/>
    <property type="match status" value="1"/>
</dbReference>
<evidence type="ECO:0000256" key="11">
    <source>
        <dbReference type="ARBA" id="ARBA00035134"/>
    </source>
</evidence>
<evidence type="ECO:0000256" key="8">
    <source>
        <dbReference type="ARBA" id="ARBA00022980"/>
    </source>
</evidence>
<dbReference type="InterPro" id="IPR055063">
    <property type="entry name" value="Rib_mS39_PPR"/>
</dbReference>
<dbReference type="GO" id="GO:0005840">
    <property type="term" value="C:ribosome"/>
    <property type="evidence" value="ECO:0007669"/>
    <property type="project" value="UniProtKB-KW"/>
</dbReference>
<dbReference type="RefSeq" id="XP_026284627.1">
    <property type="nucleotide sequence ID" value="XM_026428842.2"/>
</dbReference>
<keyword evidence="10" id="KW-0687">Ribonucleoprotein</keyword>
<protein>
    <recommendedName>
        <fullName evidence="11">Small ribosomal subunit protein mS39</fullName>
    </recommendedName>
</protein>
<dbReference type="InterPro" id="IPR037387">
    <property type="entry name" value="PTCD3"/>
</dbReference>
<evidence type="ECO:0000256" key="7">
    <source>
        <dbReference type="ARBA" id="ARBA00022946"/>
    </source>
</evidence>
<dbReference type="Gene3D" id="1.25.40.10">
    <property type="entry name" value="Tetratricopeptide repeat domain"/>
    <property type="match status" value="1"/>
</dbReference>
<dbReference type="GO" id="GO:0006417">
    <property type="term" value="P:regulation of translation"/>
    <property type="evidence" value="ECO:0007669"/>
    <property type="project" value="UniProtKB-KW"/>
</dbReference>